<dbReference type="Pfam" id="PF00404">
    <property type="entry name" value="Dockerin_1"/>
    <property type="match status" value="1"/>
</dbReference>
<name>A0ABS4DCS5_9CHLR</name>
<dbReference type="Gene3D" id="2.60.40.680">
    <property type="match status" value="2"/>
</dbReference>
<sequence length="496" mass="52977">TYTLTPTKEGYRFEPATRNVTVNANVTGQDFAARANPATGVVMELKPAATTMPVSGTINVALEIRTGDYDVDAAAAYLTFDPEVLEVTQVVAGTAFPISLLEKLDNTAGTLDLARGIITAPWPQGTFTLATVTFRAKQVAPDGTALTLSQVAPRQSDVTFQGASLLENVRPATITVIEGAPFTVAVQLQGRPQPPHARLQVPLEVALHVPSATTALYRAQHTTDDRGQFQLPGVVSDTYTLRVKHPQSLRVARTLALSDTAQVIQMGALPTGDANNDNRITVLDFSLLAGTFGRMSGTAGYDARADFNGDEMISVVDFSLLVSNFGQSGEPDVLNASRAGLAQEPLTLAQVRRDVRAGEEVTLQVAVEAPSGGLDGIAAYFDFDPAVLEVVDLVVDPTLEMELQREVLPTAGQINLVRGTLNPTPPTGVVPLATMTFRARRDAQGTQITLVDDHALRQSLVTLRGQALTPDQAPWQLTLTSSGSRVYLPLIRRFEG</sequence>
<dbReference type="SUPFAM" id="SSF49384">
    <property type="entry name" value="Carbohydrate-binding domain"/>
    <property type="match status" value="2"/>
</dbReference>
<dbReference type="EMBL" id="SIJK02000030">
    <property type="protein sequence ID" value="MBP1467239.1"/>
    <property type="molecule type" value="Genomic_DNA"/>
</dbReference>
<dbReference type="SUPFAM" id="SSF63446">
    <property type="entry name" value="Type I dockerin domain"/>
    <property type="match status" value="1"/>
</dbReference>
<feature type="domain" description="Cohesin" evidence="1">
    <location>
        <begin position="48"/>
        <end position="150"/>
    </location>
</feature>
<feature type="non-terminal residue" evidence="2">
    <location>
        <position position="1"/>
    </location>
</feature>
<comment type="caution">
    <text evidence="2">The sequence shown here is derived from an EMBL/GenBank/DDBJ whole genome shotgun (WGS) entry which is preliminary data.</text>
</comment>
<dbReference type="InterPro" id="IPR008965">
    <property type="entry name" value="CBM2/CBM3_carb-bd_dom_sf"/>
</dbReference>
<gene>
    <name evidence="2" type="ORF">EYB53_016115</name>
</gene>
<reference evidence="2 3" key="1">
    <citation type="submission" date="2021-03" db="EMBL/GenBank/DDBJ databases">
        <authorList>
            <person name="Grouzdev D.S."/>
        </authorList>
    </citation>
    <scope>NUCLEOTIDE SEQUENCE [LARGE SCALE GENOMIC DNA]</scope>
    <source>
        <strain evidence="2 3">M50-1</strain>
    </source>
</reference>
<accession>A0ABS4DCS5</accession>
<dbReference type="InterPro" id="IPR036439">
    <property type="entry name" value="Dockerin_dom_sf"/>
</dbReference>
<dbReference type="PROSITE" id="PS00018">
    <property type="entry name" value="EF_HAND_1"/>
    <property type="match status" value="1"/>
</dbReference>
<dbReference type="CDD" id="cd08547">
    <property type="entry name" value="Type_II_cohesin"/>
    <property type="match status" value="1"/>
</dbReference>
<organism evidence="2 3">
    <name type="scientific">Candidatus Chloroploca mongolica</name>
    <dbReference type="NCBI Taxonomy" id="2528176"/>
    <lineage>
        <taxon>Bacteria</taxon>
        <taxon>Bacillati</taxon>
        <taxon>Chloroflexota</taxon>
        <taxon>Chloroflexia</taxon>
        <taxon>Chloroflexales</taxon>
        <taxon>Chloroflexineae</taxon>
        <taxon>Oscillochloridaceae</taxon>
        <taxon>Candidatus Chloroploca</taxon>
    </lineage>
</organism>
<dbReference type="CDD" id="cd14254">
    <property type="entry name" value="Dockerin_II"/>
    <property type="match status" value="1"/>
</dbReference>
<dbReference type="InterPro" id="IPR002102">
    <property type="entry name" value="Cohesin_dom"/>
</dbReference>
<dbReference type="RefSeq" id="WP_167857440.1">
    <property type="nucleotide sequence ID" value="NZ_SIJK02000030.1"/>
</dbReference>
<dbReference type="Proteomes" id="UP001193081">
    <property type="component" value="Unassembled WGS sequence"/>
</dbReference>
<protein>
    <recommendedName>
        <fullName evidence="1">Cohesin domain-containing protein</fullName>
    </recommendedName>
</protein>
<dbReference type="InterPro" id="IPR018247">
    <property type="entry name" value="EF_Hand_1_Ca_BS"/>
</dbReference>
<dbReference type="InterPro" id="IPR002105">
    <property type="entry name" value="Dockerin_1_rpt"/>
</dbReference>
<proteinExistence type="predicted"/>
<evidence type="ECO:0000313" key="3">
    <source>
        <dbReference type="Proteomes" id="UP001193081"/>
    </source>
</evidence>
<dbReference type="Gene3D" id="2.60.40.4130">
    <property type="match status" value="1"/>
</dbReference>
<dbReference type="Pfam" id="PF00963">
    <property type="entry name" value="Cohesin"/>
    <property type="match status" value="1"/>
</dbReference>
<keyword evidence="3" id="KW-1185">Reference proteome</keyword>
<evidence type="ECO:0000259" key="1">
    <source>
        <dbReference type="Pfam" id="PF00963"/>
    </source>
</evidence>
<evidence type="ECO:0000313" key="2">
    <source>
        <dbReference type="EMBL" id="MBP1467239.1"/>
    </source>
</evidence>